<name>A0A9P7YD25_9HELO</name>
<evidence type="ECO:0000259" key="1">
    <source>
        <dbReference type="Pfam" id="PF24864"/>
    </source>
</evidence>
<organism evidence="2 3">
    <name type="scientific">Amylocarpus encephaloides</name>
    <dbReference type="NCBI Taxonomy" id="45428"/>
    <lineage>
        <taxon>Eukaryota</taxon>
        <taxon>Fungi</taxon>
        <taxon>Dikarya</taxon>
        <taxon>Ascomycota</taxon>
        <taxon>Pezizomycotina</taxon>
        <taxon>Leotiomycetes</taxon>
        <taxon>Helotiales</taxon>
        <taxon>Helotiales incertae sedis</taxon>
        <taxon>Amylocarpus</taxon>
    </lineage>
</organism>
<evidence type="ECO:0000313" key="2">
    <source>
        <dbReference type="EMBL" id="KAG9230793.1"/>
    </source>
</evidence>
<sequence length="399" mass="45693">MLAGLDQFLIDAYPKQYIEVQGLEAERRTRHRLACQRQSGSLLLTLPREIRDKIWKEAISANVIHVSAKKNVTNLHSFPRKRPLAQSYSFHECHAPNGLLSSACPPGKVDHRNCHTTNRGNVFGITLVCRQILAELPDIETTFFTRNAFQFEDPLDAEDFLFGLSEPQRESITHLRFALPQDFVTDLWDGYGLEAKMVPIHAAWQPIVNYFSNPWDRKSLHMLPYGGKSPQILKGRIYFYYSSCYYTNAKYRLHKRWQVGHGNTSWNVVISKMIHKGCPKIDIALHYPTGTYRLGIINPLSIDRPKGGDEEINEEEDPWDIKLGSASTLIRTLSQFNYYDGLTICLYNEKGFVTNSGFEKFVSTLQEHVAGPIGPRPCVTFDRGHHRHSERPYVDIVSI</sequence>
<dbReference type="Proteomes" id="UP000824998">
    <property type="component" value="Unassembled WGS sequence"/>
</dbReference>
<dbReference type="PANTHER" id="PTHR38790:SF8">
    <property type="entry name" value="F-BOX DOMAIN-CONTAINING PROTEIN"/>
    <property type="match status" value="1"/>
</dbReference>
<dbReference type="AlphaFoldDB" id="A0A9P7YD25"/>
<evidence type="ECO:0000313" key="3">
    <source>
        <dbReference type="Proteomes" id="UP000824998"/>
    </source>
</evidence>
<feature type="domain" description="DUF7730" evidence="1">
    <location>
        <begin position="38"/>
        <end position="178"/>
    </location>
</feature>
<protein>
    <recommendedName>
        <fullName evidence="1">DUF7730 domain-containing protein</fullName>
    </recommendedName>
</protein>
<dbReference type="InterPro" id="IPR056632">
    <property type="entry name" value="DUF7730"/>
</dbReference>
<comment type="caution">
    <text evidence="2">The sequence shown here is derived from an EMBL/GenBank/DDBJ whole genome shotgun (WGS) entry which is preliminary data.</text>
</comment>
<dbReference type="OrthoDB" id="4757095at2759"/>
<dbReference type="EMBL" id="MU251644">
    <property type="protein sequence ID" value="KAG9230793.1"/>
    <property type="molecule type" value="Genomic_DNA"/>
</dbReference>
<keyword evidence="3" id="KW-1185">Reference proteome</keyword>
<proteinExistence type="predicted"/>
<dbReference type="PANTHER" id="PTHR38790">
    <property type="entry name" value="2EXR DOMAIN-CONTAINING PROTEIN-RELATED"/>
    <property type="match status" value="1"/>
</dbReference>
<gene>
    <name evidence="2" type="ORF">BJ875DRAFT_430991</name>
</gene>
<reference evidence="2" key="1">
    <citation type="journal article" date="2021" name="IMA Fungus">
        <title>Genomic characterization of three marine fungi, including Emericellopsis atlantica sp. nov. with signatures of a generalist lifestyle and marine biomass degradation.</title>
        <authorList>
            <person name="Hagestad O.C."/>
            <person name="Hou L."/>
            <person name="Andersen J.H."/>
            <person name="Hansen E.H."/>
            <person name="Altermark B."/>
            <person name="Li C."/>
            <person name="Kuhnert E."/>
            <person name="Cox R.J."/>
            <person name="Crous P.W."/>
            <person name="Spatafora J.W."/>
            <person name="Lail K."/>
            <person name="Amirebrahimi M."/>
            <person name="Lipzen A."/>
            <person name="Pangilinan J."/>
            <person name="Andreopoulos W."/>
            <person name="Hayes R.D."/>
            <person name="Ng V."/>
            <person name="Grigoriev I.V."/>
            <person name="Jackson S.A."/>
            <person name="Sutton T.D.S."/>
            <person name="Dobson A.D.W."/>
            <person name="Rama T."/>
        </authorList>
    </citation>
    <scope>NUCLEOTIDE SEQUENCE</scope>
    <source>
        <strain evidence="2">TRa018bII</strain>
    </source>
</reference>
<dbReference type="Pfam" id="PF24864">
    <property type="entry name" value="DUF7730"/>
    <property type="match status" value="1"/>
</dbReference>
<accession>A0A9P7YD25</accession>